<dbReference type="PANTHER" id="PTHR12390:SF0">
    <property type="entry name" value="UROPORPHYRINOGEN-III SYNTHASE"/>
    <property type="match status" value="1"/>
</dbReference>
<dbReference type="PATRIC" id="fig|880071.3.peg.2406"/>
<dbReference type="InterPro" id="IPR039793">
    <property type="entry name" value="UROS/Hem4"/>
</dbReference>
<dbReference type="EMBL" id="CP003345">
    <property type="protein sequence ID" value="AFM04787.1"/>
    <property type="molecule type" value="Genomic_DNA"/>
</dbReference>
<dbReference type="KEGG" id="fli:Fleli_2420"/>
<dbReference type="RefSeq" id="WP_014798224.1">
    <property type="nucleotide sequence ID" value="NC_018018.1"/>
</dbReference>
<keyword evidence="3" id="KW-1185">Reference proteome</keyword>
<dbReference type="PANTHER" id="PTHR12390">
    <property type="entry name" value="UROPORPHYRINOGEN III SYNTHASE"/>
    <property type="match status" value="1"/>
</dbReference>
<dbReference type="STRING" id="880071.Fleli_2420"/>
<dbReference type="HOGENOM" id="CLU_076006_0_0_10"/>
<name>I4ALF2_BERLS</name>
<protein>
    <submittedName>
        <fullName evidence="2">Uroporphyrinogen-III synthase</fullName>
        <ecNumber evidence="2">4.2.1.75</ecNumber>
    </submittedName>
</protein>
<dbReference type="Gene3D" id="3.40.50.10090">
    <property type="match status" value="2"/>
</dbReference>
<dbReference type="GO" id="GO:0004852">
    <property type="term" value="F:uroporphyrinogen-III synthase activity"/>
    <property type="evidence" value="ECO:0007669"/>
    <property type="project" value="UniProtKB-EC"/>
</dbReference>
<dbReference type="SUPFAM" id="SSF69618">
    <property type="entry name" value="HemD-like"/>
    <property type="match status" value="1"/>
</dbReference>
<dbReference type="InterPro" id="IPR003754">
    <property type="entry name" value="4pyrrol_synth_uPrphyn_synth"/>
</dbReference>
<keyword evidence="2" id="KW-0456">Lyase</keyword>
<evidence type="ECO:0000313" key="2">
    <source>
        <dbReference type="EMBL" id="AFM04787.1"/>
    </source>
</evidence>
<dbReference type="EC" id="4.2.1.75" evidence="2"/>
<dbReference type="GO" id="GO:0006780">
    <property type="term" value="P:uroporphyrinogen III biosynthetic process"/>
    <property type="evidence" value="ECO:0007669"/>
    <property type="project" value="InterPro"/>
</dbReference>
<evidence type="ECO:0000313" key="3">
    <source>
        <dbReference type="Proteomes" id="UP000006054"/>
    </source>
</evidence>
<gene>
    <name evidence="2" type="ordered locus">Fleli_2420</name>
</gene>
<proteinExistence type="predicted"/>
<dbReference type="Pfam" id="PF02602">
    <property type="entry name" value="HEM4"/>
    <property type="match status" value="1"/>
</dbReference>
<feature type="domain" description="Tetrapyrrole biosynthesis uroporphyrinogen III synthase" evidence="1">
    <location>
        <begin position="40"/>
        <end position="249"/>
    </location>
</feature>
<dbReference type="AlphaFoldDB" id="I4ALF2"/>
<dbReference type="GO" id="GO:0005829">
    <property type="term" value="C:cytosol"/>
    <property type="evidence" value="ECO:0007669"/>
    <property type="project" value="TreeGrafter"/>
</dbReference>
<dbReference type="CDD" id="cd06578">
    <property type="entry name" value="HemD"/>
    <property type="match status" value="1"/>
</dbReference>
<dbReference type="InterPro" id="IPR036108">
    <property type="entry name" value="4pyrrol_syn_uPrphyn_synt_sf"/>
</dbReference>
<reference evidence="3" key="1">
    <citation type="submission" date="2012-06" db="EMBL/GenBank/DDBJ databases">
        <title>The complete genome of Flexibacter litoralis DSM 6794.</title>
        <authorList>
            <person name="Lucas S."/>
            <person name="Copeland A."/>
            <person name="Lapidus A."/>
            <person name="Glavina del Rio T."/>
            <person name="Dalin E."/>
            <person name="Tice H."/>
            <person name="Bruce D."/>
            <person name="Goodwin L."/>
            <person name="Pitluck S."/>
            <person name="Peters L."/>
            <person name="Ovchinnikova G."/>
            <person name="Lu M."/>
            <person name="Kyrpides N."/>
            <person name="Mavromatis K."/>
            <person name="Ivanova N."/>
            <person name="Brettin T."/>
            <person name="Detter J.C."/>
            <person name="Han C."/>
            <person name="Larimer F."/>
            <person name="Land M."/>
            <person name="Hauser L."/>
            <person name="Markowitz V."/>
            <person name="Cheng J.-F."/>
            <person name="Hugenholtz P."/>
            <person name="Woyke T."/>
            <person name="Wu D."/>
            <person name="Spring S."/>
            <person name="Lang E."/>
            <person name="Kopitz M."/>
            <person name="Brambilla E."/>
            <person name="Klenk H.-P."/>
            <person name="Eisen J.A."/>
        </authorList>
    </citation>
    <scope>NUCLEOTIDE SEQUENCE [LARGE SCALE GENOMIC DNA]</scope>
    <source>
        <strain evidence="3">ATCC 23117 / DSM 6794 / NBRC 15988 / NCIMB 1366 / Sio-4</strain>
    </source>
</reference>
<accession>I4ALF2</accession>
<dbReference type="OrthoDB" id="1149788at2"/>
<evidence type="ECO:0000259" key="1">
    <source>
        <dbReference type="Pfam" id="PF02602"/>
    </source>
</evidence>
<dbReference type="eggNOG" id="COG1587">
    <property type="taxonomic scope" value="Bacteria"/>
</dbReference>
<dbReference type="Proteomes" id="UP000006054">
    <property type="component" value="Chromosome"/>
</dbReference>
<organism evidence="2 3">
    <name type="scientific">Bernardetia litoralis (strain ATCC 23117 / DSM 6794 / NBRC 15988 / NCIMB 1366 / Fx l1 / Sio-4)</name>
    <name type="common">Flexibacter litoralis</name>
    <dbReference type="NCBI Taxonomy" id="880071"/>
    <lineage>
        <taxon>Bacteria</taxon>
        <taxon>Pseudomonadati</taxon>
        <taxon>Bacteroidota</taxon>
        <taxon>Cytophagia</taxon>
        <taxon>Cytophagales</taxon>
        <taxon>Bernardetiaceae</taxon>
        <taxon>Bernardetia</taxon>
    </lineage>
</organism>
<sequence>MANEANASHPKPAPKQIRSVLISQPAPLTDKSPYHNLSQRYDIKVDFRQFIEVQPVSLRDFRKQRVNILDHTAVIFTSRNAVDHFFTLCKGLKITIPDDMKYFCVSEQTAIYLPKYINLRKRKLFVGERTADDLNKVIAKHKKEKFLFPCSDIRRDDIPNFLKENDIEHSEAVIYATVSSDLSDLENVNYDVIAFFSPSGIKSLFDNFPDFKQNETRIAAFGPTTAQGVRDHNLRLDIEAPLPNAPSMTGAIEQYVRKMKEELGIE</sequence>